<sequence length="102" mass="11480">MTKASVLLSPTSWSNERCATAYIILPLCPISVTLCIRERAEHHQLKICSGVIPYVCCAFQMRPSGQFVLMYPSGFELRETIKTEDALCCHTAEIRENILESD</sequence>
<evidence type="ECO:0000313" key="2">
    <source>
        <dbReference type="Proteomes" id="UP001303046"/>
    </source>
</evidence>
<gene>
    <name evidence="1" type="primary">Necator_chrIII.g10914</name>
    <name evidence="1" type="ORF">RB195_010149</name>
</gene>
<comment type="caution">
    <text evidence="1">The sequence shown here is derived from an EMBL/GenBank/DDBJ whole genome shotgun (WGS) entry which is preliminary data.</text>
</comment>
<reference evidence="1 2" key="1">
    <citation type="submission" date="2023-08" db="EMBL/GenBank/DDBJ databases">
        <title>A Necator americanus chromosomal reference genome.</title>
        <authorList>
            <person name="Ilik V."/>
            <person name="Petrzelkova K.J."/>
            <person name="Pardy F."/>
            <person name="Fuh T."/>
            <person name="Niatou-Singa F.S."/>
            <person name="Gouil Q."/>
            <person name="Baker L."/>
            <person name="Ritchie M.E."/>
            <person name="Jex A.R."/>
            <person name="Gazzola D."/>
            <person name="Li H."/>
            <person name="Toshio Fujiwara R."/>
            <person name="Zhan B."/>
            <person name="Aroian R.V."/>
            <person name="Pafco B."/>
            <person name="Schwarz E.M."/>
        </authorList>
    </citation>
    <scope>NUCLEOTIDE SEQUENCE [LARGE SCALE GENOMIC DNA]</scope>
    <source>
        <strain evidence="1 2">Aroian</strain>
        <tissue evidence="1">Whole animal</tissue>
    </source>
</reference>
<organism evidence="1 2">
    <name type="scientific">Necator americanus</name>
    <name type="common">Human hookworm</name>
    <dbReference type="NCBI Taxonomy" id="51031"/>
    <lineage>
        <taxon>Eukaryota</taxon>
        <taxon>Metazoa</taxon>
        <taxon>Ecdysozoa</taxon>
        <taxon>Nematoda</taxon>
        <taxon>Chromadorea</taxon>
        <taxon>Rhabditida</taxon>
        <taxon>Rhabditina</taxon>
        <taxon>Rhabditomorpha</taxon>
        <taxon>Strongyloidea</taxon>
        <taxon>Ancylostomatidae</taxon>
        <taxon>Bunostominae</taxon>
        <taxon>Necator</taxon>
    </lineage>
</organism>
<protein>
    <submittedName>
        <fullName evidence="1">Uncharacterized protein</fullName>
    </submittedName>
</protein>
<name>A0ABR1CWP4_NECAM</name>
<accession>A0ABR1CWP4</accession>
<keyword evidence="2" id="KW-1185">Reference proteome</keyword>
<proteinExistence type="predicted"/>
<evidence type="ECO:0000313" key="1">
    <source>
        <dbReference type="EMBL" id="KAK6742708.1"/>
    </source>
</evidence>
<dbReference type="EMBL" id="JAVFWL010000003">
    <property type="protein sequence ID" value="KAK6742708.1"/>
    <property type="molecule type" value="Genomic_DNA"/>
</dbReference>
<dbReference type="Proteomes" id="UP001303046">
    <property type="component" value="Unassembled WGS sequence"/>
</dbReference>